<evidence type="ECO:0000259" key="1">
    <source>
        <dbReference type="SMART" id="SM00961"/>
    </source>
</evidence>
<dbReference type="SUPFAM" id="SSF55239">
    <property type="entry name" value="RuBisCO, small subunit"/>
    <property type="match status" value="1"/>
</dbReference>
<dbReference type="InterPro" id="IPR036385">
    <property type="entry name" value="RuBisCO_ssu_sf"/>
</dbReference>
<protein>
    <recommendedName>
        <fullName evidence="1">Ribulose bisphosphate carboxylase small subunit domain-containing protein</fullName>
    </recommendedName>
</protein>
<feature type="domain" description="Ribulose bisphosphate carboxylase small subunit" evidence="1">
    <location>
        <begin position="2"/>
        <end position="82"/>
    </location>
</feature>
<dbReference type="EMBL" id="AONC01000029">
    <property type="protein sequence ID" value="EXJ15176.1"/>
    <property type="molecule type" value="Genomic_DNA"/>
</dbReference>
<name>W9VDV7_9GAMM</name>
<proteinExistence type="predicted"/>
<organism evidence="2 3">
    <name type="scientific">Imhoffiella purpurea</name>
    <dbReference type="NCBI Taxonomy" id="1249627"/>
    <lineage>
        <taxon>Bacteria</taxon>
        <taxon>Pseudomonadati</taxon>
        <taxon>Pseudomonadota</taxon>
        <taxon>Gammaproteobacteria</taxon>
        <taxon>Chromatiales</taxon>
        <taxon>Chromatiaceae</taxon>
        <taxon>Imhoffiella</taxon>
    </lineage>
</organism>
<evidence type="ECO:0000313" key="2">
    <source>
        <dbReference type="EMBL" id="EXJ15176.1"/>
    </source>
</evidence>
<dbReference type="eggNOG" id="COG4451">
    <property type="taxonomic scope" value="Bacteria"/>
</dbReference>
<gene>
    <name evidence="2" type="ORF">D779_1730</name>
</gene>
<dbReference type="InterPro" id="IPR000894">
    <property type="entry name" value="RuBisCO_ssu_dom"/>
</dbReference>
<dbReference type="OrthoDB" id="5771117at2"/>
<dbReference type="Gene3D" id="3.30.190.10">
    <property type="entry name" value="Ribulose bisphosphate carboxylase, small subunit"/>
    <property type="match status" value="1"/>
</dbReference>
<reference evidence="2 3" key="1">
    <citation type="submission" date="2012-11" db="EMBL/GenBank/DDBJ databases">
        <title>Genome assembly of Thiorhodococcus sp. AK35.</title>
        <authorList>
            <person name="Nupur N."/>
            <person name="Khatri I."/>
            <person name="Subramanian S."/>
            <person name="Pinnaka A."/>
        </authorList>
    </citation>
    <scope>NUCLEOTIDE SEQUENCE [LARGE SCALE GENOMIC DNA]</scope>
    <source>
        <strain evidence="2 3">AK35</strain>
    </source>
</reference>
<keyword evidence="3" id="KW-1185">Reference proteome</keyword>
<sequence length="83" mass="9984">MLSQIEYCLQQDCVVCIEHAATMTPRWSPWETWRKPCYYDGDIHRVYSEIDRCRDRHADHYIRLNIEGHSCHSRFSFVVHTPS</sequence>
<accession>W9VDV7</accession>
<dbReference type="Pfam" id="PF00101">
    <property type="entry name" value="RuBisCO_small"/>
    <property type="match status" value="1"/>
</dbReference>
<dbReference type="Proteomes" id="UP000019460">
    <property type="component" value="Unassembled WGS sequence"/>
</dbReference>
<dbReference type="RefSeq" id="WP_043753479.1">
    <property type="nucleotide sequence ID" value="NZ_AONC01000029.1"/>
</dbReference>
<dbReference type="STRING" id="1249627.D779_1730"/>
<comment type="caution">
    <text evidence="2">The sequence shown here is derived from an EMBL/GenBank/DDBJ whole genome shotgun (WGS) entry which is preliminary data.</text>
</comment>
<dbReference type="SMART" id="SM00961">
    <property type="entry name" value="RuBisCO_small"/>
    <property type="match status" value="1"/>
</dbReference>
<dbReference type="AlphaFoldDB" id="W9VDV7"/>
<evidence type="ECO:0000313" key="3">
    <source>
        <dbReference type="Proteomes" id="UP000019460"/>
    </source>
</evidence>